<evidence type="ECO:0000256" key="2">
    <source>
        <dbReference type="ARBA" id="ARBA00022695"/>
    </source>
</evidence>
<dbReference type="InterPro" id="IPR050951">
    <property type="entry name" value="Retrovirus_Pol_polyprotein"/>
</dbReference>
<evidence type="ECO:0000256" key="7">
    <source>
        <dbReference type="SAM" id="MobiDB-lite"/>
    </source>
</evidence>
<dbReference type="CDD" id="cd01647">
    <property type="entry name" value="RT_LTR"/>
    <property type="match status" value="1"/>
</dbReference>
<dbReference type="Pfam" id="PF17917">
    <property type="entry name" value="RT_RNaseH"/>
    <property type="match status" value="1"/>
</dbReference>
<evidence type="ECO:0000256" key="3">
    <source>
        <dbReference type="ARBA" id="ARBA00022722"/>
    </source>
</evidence>
<sequence length="1049" mass="120263">MKDLCQPTIDGRGGPIAPMTIQATDFRLKNHMIQQVQQSCQYHSLLGDDANKHIDKFLTVTQRIKENGVPHDVMRLCLFPYSLTHHATAWFDRLPKNSIHSWEEMLTKNIQRMSQSSQPVHVVSQICETCGGPHPYYECKFAGGFTQEDVYAATGNYNGGEKQQGVLPSNTITNPGEDLKVITTLSGMTFIGPSVPPFIPHTPFEEVERVPKTTMDHVHISSLGSTTHVPPLVIPPVSASKQKEIPELNPHQPLIPYPSSLVDALAQMLKYAKMLKDLLTNMEKLLELANTPLNKNCLVVLLNKLSEKLRDPGKFLIPYCFKELEVDKFTFLADFVVVDYDVDLYVLLILGRPFLRMAKALVDKSIHPSSSSDPLSGSPTPSSDHITVSSSPSFTPFGDSEFLLEEITAEIGLEDLIPSRVDDGVYDSRGDIIYLEQLLNEDPLSDLLSKMINHNDFKQDETQTIKSFIEDPLDLELKDLPPHLEYAFLEETLKLPFIIAKNLREEEKDQLLKLLKSHKTFTYRMMPFGLCNAPRTFQRCLVAIFHDMIEKTIEVFMDDFSVFEDSFSSCLSHLDKMLQRCKDTNLVLNCEKCHFMVKEGIVLDHKISKSEIKFDKAKVDVTSKLSPPMTVKGIRSFLGRVGFYRRFIQDFSKIAWPMTHLLERETSFIFSKECMESFGFLKKKLTEAPILVAPDWDLLLEIMTLSDAQAHYTTTKKELLAVVYAFEKFKSYLVLSKTIVYTDHSALKYLFYKQDAKSRLIRWILLFKEFDIDIRDKKRAKNLAADHLSSLENPHQGDLIEMEINDNFPHKSLKIISIKSNDEPPWFADIANYLVIIRRCMDRDEAMKILHACHHGPTRGHHRLNYTAKKVFDSGFYWPTIYYGAHDMVKHCDACEHRAKWADKLHDALWAFRTAFKTPIGSTSYSKLKSHWTGPFNIAEVFPYGTIELSQPNGPNFKVNGHPIKLYHRGDIQIWMTRISVSTPRTNKFRVQKIENGAKAENFERESIKFTHFSRSKRSPFEHEHNNGKSTEKRVQRIRPRSKTRHSLP</sequence>
<keyword evidence="6 10" id="KW-0695">RNA-directed DNA polymerase</keyword>
<feature type="compositionally biased region" description="Low complexity" evidence="7">
    <location>
        <begin position="367"/>
        <end position="383"/>
    </location>
</feature>
<evidence type="ECO:0000256" key="1">
    <source>
        <dbReference type="ARBA" id="ARBA00022679"/>
    </source>
</evidence>
<evidence type="ECO:0000313" key="10">
    <source>
        <dbReference type="EMBL" id="GEU84016.1"/>
    </source>
</evidence>
<evidence type="ECO:0000256" key="6">
    <source>
        <dbReference type="ARBA" id="ARBA00022918"/>
    </source>
</evidence>
<dbReference type="EMBL" id="BKCJ010008800">
    <property type="protein sequence ID" value="GEU84016.1"/>
    <property type="molecule type" value="Genomic_DNA"/>
</dbReference>
<evidence type="ECO:0000259" key="8">
    <source>
        <dbReference type="Pfam" id="PF00078"/>
    </source>
</evidence>
<dbReference type="GO" id="GO:0016787">
    <property type="term" value="F:hydrolase activity"/>
    <property type="evidence" value="ECO:0007669"/>
    <property type="project" value="UniProtKB-KW"/>
</dbReference>
<keyword evidence="5" id="KW-0378">Hydrolase</keyword>
<evidence type="ECO:0000256" key="4">
    <source>
        <dbReference type="ARBA" id="ARBA00022759"/>
    </source>
</evidence>
<dbReference type="PANTHER" id="PTHR37984:SF5">
    <property type="entry name" value="PROTEIN NYNRIN-LIKE"/>
    <property type="match status" value="1"/>
</dbReference>
<keyword evidence="2" id="KW-0548">Nucleotidyltransferase</keyword>
<dbReference type="Pfam" id="PF00078">
    <property type="entry name" value="RVT_1"/>
    <property type="match status" value="1"/>
</dbReference>
<accession>A0A6L2NCP1</accession>
<gene>
    <name evidence="10" type="ORF">Tci_055994</name>
</gene>
<organism evidence="10">
    <name type="scientific">Tanacetum cinerariifolium</name>
    <name type="common">Dalmatian daisy</name>
    <name type="synonym">Chrysanthemum cinerariifolium</name>
    <dbReference type="NCBI Taxonomy" id="118510"/>
    <lineage>
        <taxon>Eukaryota</taxon>
        <taxon>Viridiplantae</taxon>
        <taxon>Streptophyta</taxon>
        <taxon>Embryophyta</taxon>
        <taxon>Tracheophyta</taxon>
        <taxon>Spermatophyta</taxon>
        <taxon>Magnoliopsida</taxon>
        <taxon>eudicotyledons</taxon>
        <taxon>Gunneridae</taxon>
        <taxon>Pentapetalae</taxon>
        <taxon>asterids</taxon>
        <taxon>campanulids</taxon>
        <taxon>Asterales</taxon>
        <taxon>Asteraceae</taxon>
        <taxon>Asteroideae</taxon>
        <taxon>Anthemideae</taxon>
        <taxon>Anthemidinae</taxon>
        <taxon>Tanacetum</taxon>
    </lineage>
</organism>
<dbReference type="FunFam" id="3.30.70.270:FF:000020">
    <property type="entry name" value="Transposon Tf2-6 polyprotein-like Protein"/>
    <property type="match status" value="1"/>
</dbReference>
<name>A0A6L2NCP1_TANCI</name>
<feature type="region of interest" description="Disordered" evidence="7">
    <location>
        <begin position="367"/>
        <end position="393"/>
    </location>
</feature>
<dbReference type="InterPro" id="IPR000477">
    <property type="entry name" value="RT_dom"/>
</dbReference>
<evidence type="ECO:0000259" key="9">
    <source>
        <dbReference type="Pfam" id="PF17917"/>
    </source>
</evidence>
<keyword evidence="1" id="KW-0808">Transferase</keyword>
<comment type="caution">
    <text evidence="10">The sequence shown here is derived from an EMBL/GenBank/DDBJ whole genome shotgun (WGS) entry which is preliminary data.</text>
</comment>
<feature type="compositionally biased region" description="Basic residues" evidence="7">
    <location>
        <begin position="1036"/>
        <end position="1049"/>
    </location>
</feature>
<keyword evidence="4" id="KW-0255">Endonuclease</keyword>
<reference evidence="10" key="1">
    <citation type="journal article" date="2019" name="Sci. Rep.">
        <title>Draft genome of Tanacetum cinerariifolium, the natural source of mosquito coil.</title>
        <authorList>
            <person name="Yamashiro T."/>
            <person name="Shiraishi A."/>
            <person name="Satake H."/>
            <person name="Nakayama K."/>
        </authorList>
    </citation>
    <scope>NUCLEOTIDE SEQUENCE</scope>
</reference>
<dbReference type="AlphaFoldDB" id="A0A6L2NCP1"/>
<protein>
    <submittedName>
        <fullName evidence="10">Reverse transcriptase domain-containing protein</fullName>
    </submittedName>
</protein>
<dbReference type="GO" id="GO:0003964">
    <property type="term" value="F:RNA-directed DNA polymerase activity"/>
    <property type="evidence" value="ECO:0007669"/>
    <property type="project" value="UniProtKB-KW"/>
</dbReference>
<evidence type="ECO:0000256" key="5">
    <source>
        <dbReference type="ARBA" id="ARBA00022801"/>
    </source>
</evidence>
<dbReference type="CDD" id="cd09274">
    <property type="entry name" value="RNase_HI_RT_Ty3"/>
    <property type="match status" value="1"/>
</dbReference>
<feature type="region of interest" description="Disordered" evidence="7">
    <location>
        <begin position="1014"/>
        <end position="1049"/>
    </location>
</feature>
<feature type="compositionally biased region" description="Polar residues" evidence="7">
    <location>
        <begin position="384"/>
        <end position="393"/>
    </location>
</feature>
<dbReference type="PANTHER" id="PTHR37984">
    <property type="entry name" value="PROTEIN CBG26694"/>
    <property type="match status" value="1"/>
</dbReference>
<dbReference type="Gene3D" id="1.10.340.70">
    <property type="match status" value="1"/>
</dbReference>
<dbReference type="SUPFAM" id="SSF56672">
    <property type="entry name" value="DNA/RNA polymerases"/>
    <property type="match status" value="1"/>
</dbReference>
<feature type="domain" description="Reverse transcriptase RNase H-like" evidence="9">
    <location>
        <begin position="704"/>
        <end position="770"/>
    </location>
</feature>
<dbReference type="InterPro" id="IPR041373">
    <property type="entry name" value="RT_RNaseH"/>
</dbReference>
<feature type="compositionally biased region" description="Basic and acidic residues" evidence="7">
    <location>
        <begin position="1019"/>
        <end position="1035"/>
    </location>
</feature>
<dbReference type="InterPro" id="IPR043502">
    <property type="entry name" value="DNA/RNA_pol_sf"/>
</dbReference>
<keyword evidence="3" id="KW-0540">Nuclease</keyword>
<dbReference type="GO" id="GO:0004519">
    <property type="term" value="F:endonuclease activity"/>
    <property type="evidence" value="ECO:0007669"/>
    <property type="project" value="UniProtKB-KW"/>
</dbReference>
<dbReference type="InterPro" id="IPR043128">
    <property type="entry name" value="Rev_trsase/Diguanyl_cyclase"/>
</dbReference>
<feature type="domain" description="Reverse transcriptase" evidence="8">
    <location>
        <begin position="516"/>
        <end position="601"/>
    </location>
</feature>
<dbReference type="Gene3D" id="3.30.70.270">
    <property type="match status" value="2"/>
</dbReference>
<proteinExistence type="predicted"/>